<dbReference type="PANTHER" id="PTHR43744">
    <property type="entry name" value="ABC TRANSPORTER PERMEASE PROTEIN MG189-RELATED-RELATED"/>
    <property type="match status" value="1"/>
</dbReference>
<evidence type="ECO:0000313" key="10">
    <source>
        <dbReference type="Proteomes" id="UP000198976"/>
    </source>
</evidence>
<protein>
    <submittedName>
        <fullName evidence="9">Carbohydrate ABC transporter membrane protein 2, CUT1 family</fullName>
    </submittedName>
</protein>
<dbReference type="CDD" id="cd06261">
    <property type="entry name" value="TM_PBP2"/>
    <property type="match status" value="1"/>
</dbReference>
<dbReference type="PROSITE" id="PS50928">
    <property type="entry name" value="ABC_TM1"/>
    <property type="match status" value="1"/>
</dbReference>
<dbReference type="PANTHER" id="PTHR43744:SF12">
    <property type="entry name" value="ABC TRANSPORTER PERMEASE PROTEIN MG189-RELATED"/>
    <property type="match status" value="1"/>
</dbReference>
<feature type="transmembrane region" description="Helical" evidence="7">
    <location>
        <begin position="109"/>
        <end position="129"/>
    </location>
</feature>
<comment type="subcellular location">
    <subcellularLocation>
        <location evidence="1 7">Cell membrane</location>
        <topology evidence="1 7">Multi-pass membrane protein</topology>
    </subcellularLocation>
</comment>
<feature type="transmembrane region" description="Helical" evidence="7">
    <location>
        <begin position="240"/>
        <end position="261"/>
    </location>
</feature>
<evidence type="ECO:0000259" key="8">
    <source>
        <dbReference type="PROSITE" id="PS50928"/>
    </source>
</evidence>
<keyword evidence="5 7" id="KW-1133">Transmembrane helix</keyword>
<dbReference type="Proteomes" id="UP000198976">
    <property type="component" value="Chromosome I"/>
</dbReference>
<evidence type="ECO:0000256" key="6">
    <source>
        <dbReference type="ARBA" id="ARBA00023136"/>
    </source>
</evidence>
<feature type="transmembrane region" description="Helical" evidence="7">
    <location>
        <begin position="71"/>
        <end position="97"/>
    </location>
</feature>
<dbReference type="SUPFAM" id="SSF161098">
    <property type="entry name" value="MetI-like"/>
    <property type="match status" value="1"/>
</dbReference>
<dbReference type="EMBL" id="LT629792">
    <property type="protein sequence ID" value="SDT88794.1"/>
    <property type="molecule type" value="Genomic_DNA"/>
</dbReference>
<dbReference type="InterPro" id="IPR035906">
    <property type="entry name" value="MetI-like_sf"/>
</dbReference>
<evidence type="ECO:0000313" key="9">
    <source>
        <dbReference type="EMBL" id="SDT88794.1"/>
    </source>
</evidence>
<feature type="transmembrane region" description="Helical" evidence="7">
    <location>
        <begin position="12"/>
        <end position="33"/>
    </location>
</feature>
<keyword evidence="3" id="KW-1003">Cell membrane</keyword>
<accession>A0ABY0V632</accession>
<dbReference type="Gene3D" id="1.10.3720.10">
    <property type="entry name" value="MetI-like"/>
    <property type="match status" value="1"/>
</dbReference>
<evidence type="ECO:0000256" key="4">
    <source>
        <dbReference type="ARBA" id="ARBA00022692"/>
    </source>
</evidence>
<proteinExistence type="inferred from homology"/>
<feature type="transmembrane region" description="Helical" evidence="7">
    <location>
        <begin position="182"/>
        <end position="204"/>
    </location>
</feature>
<keyword evidence="6 7" id="KW-0472">Membrane</keyword>
<keyword evidence="10" id="KW-1185">Reference proteome</keyword>
<organism evidence="9 10">
    <name type="scientific">Schaalia radingae</name>
    <dbReference type="NCBI Taxonomy" id="131110"/>
    <lineage>
        <taxon>Bacteria</taxon>
        <taxon>Bacillati</taxon>
        <taxon>Actinomycetota</taxon>
        <taxon>Actinomycetes</taxon>
        <taxon>Actinomycetales</taxon>
        <taxon>Actinomycetaceae</taxon>
        <taxon>Schaalia</taxon>
    </lineage>
</organism>
<evidence type="ECO:0000256" key="1">
    <source>
        <dbReference type="ARBA" id="ARBA00004651"/>
    </source>
</evidence>
<keyword evidence="4 7" id="KW-0812">Transmembrane</keyword>
<sequence>MTIGRVRISRIVSIICLFIVGAIFVFPFIWMFASALKPTAEIFSSGGSLFGSRIAWENFSLVFTAVPFLRIILNTFFVAGIGALIACTVSVLSAYAFSRIEFKGRFQLFAAYLATLVLPMEVLVIPLYIGANQLGLVDTYVALIMPFAFGAFGTFMLRQFLLSLPRDYEEAARIDGAGQLRILVSVIVPLLRGPLSIVAAFAFIDYWNNFLWPLIVINSSDKATIPLGLQMFSGERGTDWGALMAAASVSVLASLVIVIVMQKQLARGINLGGFGGR</sequence>
<comment type="similarity">
    <text evidence="7">Belongs to the binding-protein-dependent transport system permease family.</text>
</comment>
<evidence type="ECO:0000256" key="7">
    <source>
        <dbReference type="RuleBase" id="RU363032"/>
    </source>
</evidence>
<feature type="domain" description="ABC transmembrane type-1" evidence="8">
    <location>
        <begin position="72"/>
        <end position="261"/>
    </location>
</feature>
<dbReference type="InterPro" id="IPR000515">
    <property type="entry name" value="MetI-like"/>
</dbReference>
<evidence type="ECO:0000256" key="2">
    <source>
        <dbReference type="ARBA" id="ARBA00022448"/>
    </source>
</evidence>
<reference evidence="9 10" key="1">
    <citation type="submission" date="2016-10" db="EMBL/GenBank/DDBJ databases">
        <authorList>
            <person name="Varghese N."/>
            <person name="Submissions S."/>
        </authorList>
    </citation>
    <scope>NUCLEOTIDE SEQUENCE [LARGE SCALE GENOMIC DNA]</scope>
    <source>
        <strain evidence="9 10">DSM 9169</strain>
    </source>
</reference>
<name>A0ABY0V632_9ACTO</name>
<evidence type="ECO:0000256" key="5">
    <source>
        <dbReference type="ARBA" id="ARBA00022989"/>
    </source>
</evidence>
<evidence type="ECO:0000256" key="3">
    <source>
        <dbReference type="ARBA" id="ARBA00022475"/>
    </source>
</evidence>
<gene>
    <name evidence="9" type="ORF">SAMN04489714_0580</name>
</gene>
<keyword evidence="2 7" id="KW-0813">Transport</keyword>
<feature type="transmembrane region" description="Helical" evidence="7">
    <location>
        <begin position="141"/>
        <end position="161"/>
    </location>
</feature>
<dbReference type="Pfam" id="PF00528">
    <property type="entry name" value="BPD_transp_1"/>
    <property type="match status" value="1"/>
</dbReference>